<feature type="transmembrane region" description="Helical" evidence="5">
    <location>
        <begin position="18"/>
        <end position="36"/>
    </location>
</feature>
<dbReference type="PANTHER" id="PTHR31465:SF1">
    <property type="entry name" value="PROTEIN RTA1-RELATED"/>
    <property type="match status" value="1"/>
</dbReference>
<reference evidence="6" key="2">
    <citation type="journal article" date="2023" name="IMA Fungus">
        <title>Comparative genomic study of the Penicillium genus elucidates a diverse pangenome and 15 lateral gene transfer events.</title>
        <authorList>
            <person name="Petersen C."/>
            <person name="Sorensen T."/>
            <person name="Nielsen M.R."/>
            <person name="Sondergaard T.E."/>
            <person name="Sorensen J.L."/>
            <person name="Fitzpatrick D.A."/>
            <person name="Frisvad J.C."/>
            <person name="Nielsen K.L."/>
        </authorList>
    </citation>
    <scope>NUCLEOTIDE SEQUENCE</scope>
    <source>
        <strain evidence="6">IBT 23319</strain>
    </source>
</reference>
<evidence type="ECO:0000256" key="1">
    <source>
        <dbReference type="ARBA" id="ARBA00004141"/>
    </source>
</evidence>
<name>A0A9W9NYG9_PENCI</name>
<dbReference type="RefSeq" id="XP_056499698.1">
    <property type="nucleotide sequence ID" value="XM_056646257.1"/>
</dbReference>
<reference evidence="6" key="1">
    <citation type="submission" date="2022-11" db="EMBL/GenBank/DDBJ databases">
        <authorList>
            <person name="Petersen C."/>
        </authorList>
    </citation>
    <scope>NUCLEOTIDE SEQUENCE</scope>
    <source>
        <strain evidence="6">IBT 23319</strain>
    </source>
</reference>
<feature type="transmembrane region" description="Helical" evidence="5">
    <location>
        <begin position="242"/>
        <end position="261"/>
    </location>
</feature>
<feature type="transmembrane region" description="Helical" evidence="5">
    <location>
        <begin position="43"/>
        <end position="65"/>
    </location>
</feature>
<keyword evidence="4 5" id="KW-0472">Membrane</keyword>
<keyword evidence="2 5" id="KW-0812">Transmembrane</keyword>
<keyword evidence="3 5" id="KW-1133">Transmembrane helix</keyword>
<organism evidence="6 7">
    <name type="scientific">Penicillium citrinum</name>
    <dbReference type="NCBI Taxonomy" id="5077"/>
    <lineage>
        <taxon>Eukaryota</taxon>
        <taxon>Fungi</taxon>
        <taxon>Dikarya</taxon>
        <taxon>Ascomycota</taxon>
        <taxon>Pezizomycotina</taxon>
        <taxon>Eurotiomycetes</taxon>
        <taxon>Eurotiomycetidae</taxon>
        <taxon>Eurotiales</taxon>
        <taxon>Aspergillaceae</taxon>
        <taxon>Penicillium</taxon>
    </lineage>
</organism>
<dbReference type="PANTHER" id="PTHR31465">
    <property type="entry name" value="PROTEIN RTA1-RELATED"/>
    <property type="match status" value="1"/>
</dbReference>
<dbReference type="AlphaFoldDB" id="A0A9W9NYG9"/>
<feature type="transmembrane region" description="Helical" evidence="5">
    <location>
        <begin position="161"/>
        <end position="183"/>
    </location>
</feature>
<feature type="transmembrane region" description="Helical" evidence="5">
    <location>
        <begin position="77"/>
        <end position="98"/>
    </location>
</feature>
<evidence type="ECO:0000256" key="2">
    <source>
        <dbReference type="ARBA" id="ARBA00022692"/>
    </source>
</evidence>
<comment type="caution">
    <text evidence="6">The sequence shown here is derived from an EMBL/GenBank/DDBJ whole genome shotgun (WGS) entry which is preliminary data.</text>
</comment>
<dbReference type="Pfam" id="PF04479">
    <property type="entry name" value="RTA1"/>
    <property type="match status" value="1"/>
</dbReference>
<evidence type="ECO:0000256" key="4">
    <source>
        <dbReference type="ARBA" id="ARBA00023136"/>
    </source>
</evidence>
<evidence type="ECO:0000313" key="7">
    <source>
        <dbReference type="Proteomes" id="UP001147733"/>
    </source>
</evidence>
<comment type="subcellular location">
    <subcellularLocation>
        <location evidence="1">Membrane</location>
        <topology evidence="1">Multi-pass membrane protein</topology>
    </subcellularLocation>
</comment>
<protein>
    <submittedName>
        <fullName evidence="6">Uncharacterized protein</fullName>
    </submittedName>
</protein>
<dbReference type="GeneID" id="81385424"/>
<proteinExistence type="predicted"/>
<evidence type="ECO:0000313" key="6">
    <source>
        <dbReference type="EMBL" id="KAJ5227333.1"/>
    </source>
</evidence>
<dbReference type="EMBL" id="JAPQKT010000006">
    <property type="protein sequence ID" value="KAJ5227333.1"/>
    <property type="molecule type" value="Genomic_DNA"/>
</dbReference>
<sequence length="331" mass="36737">MASGDNDNLYNYYEPNKIVAIVFAAFFLFSSAVHTWKIVSTRQWFGIAIVIGGIFEVVGLAARAIGHDHLDSLPPYIMQMVLILLAPILFAAAVYMFLGRLILASGYPKLSLIRINWETKIFVTADILCFLIQAFGGTSLARLANSTDSDTAHKIDIAKDVILAGLALQVIFFLIFLVSAIVFHIRVSKNGIAKTVDPSLHLQLMICSIYFTGILITGRNIYRLVEYKSGTGGYLQEHEWPQYGLDVGLMAIFMIVTFLWYGADTKARATNTGKYGRLIHEDNTWSGNVNDDSFPLNHPNPYETGYGNGPQVTTYNTNYAPPYSQPAYGHV</sequence>
<evidence type="ECO:0000256" key="5">
    <source>
        <dbReference type="SAM" id="Phobius"/>
    </source>
</evidence>
<evidence type="ECO:0000256" key="3">
    <source>
        <dbReference type="ARBA" id="ARBA00022989"/>
    </source>
</evidence>
<feature type="transmembrane region" description="Helical" evidence="5">
    <location>
        <begin position="204"/>
        <end position="222"/>
    </location>
</feature>
<dbReference type="OrthoDB" id="3358017at2759"/>
<keyword evidence="7" id="KW-1185">Reference proteome</keyword>
<dbReference type="Proteomes" id="UP001147733">
    <property type="component" value="Unassembled WGS sequence"/>
</dbReference>
<feature type="transmembrane region" description="Helical" evidence="5">
    <location>
        <begin position="119"/>
        <end position="141"/>
    </location>
</feature>
<dbReference type="GO" id="GO:0016020">
    <property type="term" value="C:membrane"/>
    <property type="evidence" value="ECO:0007669"/>
    <property type="project" value="UniProtKB-SubCell"/>
</dbReference>
<dbReference type="InterPro" id="IPR007568">
    <property type="entry name" value="RTA1"/>
</dbReference>
<accession>A0A9W9NYG9</accession>
<gene>
    <name evidence="6" type="ORF">N7469_007339</name>
</gene>